<organism evidence="2 3">
    <name type="scientific">Trifolium pratense</name>
    <name type="common">Red clover</name>
    <dbReference type="NCBI Taxonomy" id="57577"/>
    <lineage>
        <taxon>Eukaryota</taxon>
        <taxon>Viridiplantae</taxon>
        <taxon>Streptophyta</taxon>
        <taxon>Embryophyta</taxon>
        <taxon>Tracheophyta</taxon>
        <taxon>Spermatophyta</taxon>
        <taxon>Magnoliopsida</taxon>
        <taxon>eudicotyledons</taxon>
        <taxon>Gunneridae</taxon>
        <taxon>Pentapetalae</taxon>
        <taxon>rosids</taxon>
        <taxon>fabids</taxon>
        <taxon>Fabales</taxon>
        <taxon>Fabaceae</taxon>
        <taxon>Papilionoideae</taxon>
        <taxon>50 kb inversion clade</taxon>
        <taxon>NPAAA clade</taxon>
        <taxon>Hologalegina</taxon>
        <taxon>IRL clade</taxon>
        <taxon>Trifolieae</taxon>
        <taxon>Trifolium</taxon>
    </lineage>
</organism>
<dbReference type="AlphaFoldDB" id="A0A2K3KJ66"/>
<reference evidence="2 3" key="1">
    <citation type="journal article" date="2014" name="Am. J. Bot.">
        <title>Genome assembly and annotation for red clover (Trifolium pratense; Fabaceae).</title>
        <authorList>
            <person name="Istvanek J."/>
            <person name="Jaros M."/>
            <person name="Krenek A."/>
            <person name="Repkova J."/>
        </authorList>
    </citation>
    <scope>NUCLEOTIDE SEQUENCE [LARGE SCALE GENOMIC DNA]</scope>
    <source>
        <strain evidence="3">cv. Tatra</strain>
        <tissue evidence="2">Young leaves</tissue>
    </source>
</reference>
<feature type="compositionally biased region" description="Acidic residues" evidence="1">
    <location>
        <begin position="57"/>
        <end position="67"/>
    </location>
</feature>
<evidence type="ECO:0000256" key="1">
    <source>
        <dbReference type="SAM" id="MobiDB-lite"/>
    </source>
</evidence>
<feature type="non-terminal residue" evidence="2">
    <location>
        <position position="1"/>
    </location>
</feature>
<feature type="non-terminal residue" evidence="2">
    <location>
        <position position="67"/>
    </location>
</feature>
<evidence type="ECO:0000313" key="3">
    <source>
        <dbReference type="Proteomes" id="UP000236291"/>
    </source>
</evidence>
<proteinExistence type="predicted"/>
<dbReference type="EMBL" id="ASHM01191562">
    <property type="protein sequence ID" value="PNX66293.1"/>
    <property type="molecule type" value="Genomic_DNA"/>
</dbReference>
<sequence>VVLDLRSKLGYANHYLGYFSEEATADVLKATLSSSLKSIYREYQGVREGSQDMGESQPEEDDDDIHG</sequence>
<reference evidence="2 3" key="2">
    <citation type="journal article" date="2017" name="Front. Plant Sci.">
        <title>Gene Classification and Mining of Molecular Markers Useful in Red Clover (Trifolium pratense) Breeding.</title>
        <authorList>
            <person name="Istvanek J."/>
            <person name="Dluhosova J."/>
            <person name="Dluhos P."/>
            <person name="Patkova L."/>
            <person name="Nedelnik J."/>
            <person name="Repkova J."/>
        </authorList>
    </citation>
    <scope>NUCLEOTIDE SEQUENCE [LARGE SCALE GENOMIC DNA]</scope>
    <source>
        <strain evidence="3">cv. Tatra</strain>
        <tissue evidence="2">Young leaves</tissue>
    </source>
</reference>
<comment type="caution">
    <text evidence="2">The sequence shown here is derived from an EMBL/GenBank/DDBJ whole genome shotgun (WGS) entry which is preliminary data.</text>
</comment>
<accession>A0A2K3KJ66</accession>
<evidence type="ECO:0000313" key="2">
    <source>
        <dbReference type="EMBL" id="PNX66293.1"/>
    </source>
</evidence>
<gene>
    <name evidence="2" type="ORF">L195_g062992</name>
</gene>
<dbReference type="Proteomes" id="UP000236291">
    <property type="component" value="Unassembled WGS sequence"/>
</dbReference>
<protein>
    <submittedName>
        <fullName evidence="2">Uncharacterized protein</fullName>
    </submittedName>
</protein>
<name>A0A2K3KJ66_TRIPR</name>
<feature type="region of interest" description="Disordered" evidence="1">
    <location>
        <begin position="45"/>
        <end position="67"/>
    </location>
</feature>